<evidence type="ECO:0008006" key="5">
    <source>
        <dbReference type="Google" id="ProtNLM"/>
    </source>
</evidence>
<reference evidence="1 4" key="2">
    <citation type="submission" date="2015-02" db="EMBL/GenBank/DDBJ databases">
        <title>Physiological reanalysis, assessment of diazotrophy, and genome sequences of multiple isolates of Streptomyces thermoautotrophicus.</title>
        <authorList>
            <person name="MacKellar D.C."/>
            <person name="Lieber L."/>
            <person name="Norman J."/>
            <person name="Bolger A."/>
            <person name="Tobin C."/>
            <person name="Murray J.W."/>
            <person name="Prell J."/>
        </authorList>
    </citation>
    <scope>NUCLEOTIDE SEQUENCE [LARGE SCALE GENOMIC DNA]</scope>
    <source>
        <strain evidence="1 4">UBT1</strain>
    </source>
</reference>
<name>A0A132MJ01_9ACTN</name>
<dbReference type="AlphaFoldDB" id="A0A132MJ01"/>
<dbReference type="PATRIC" id="fig|1469144.8.peg.705"/>
<dbReference type="Proteomes" id="UP000070659">
    <property type="component" value="Unassembled WGS sequence"/>
</dbReference>
<dbReference type="Proteomes" id="UP000070598">
    <property type="component" value="Unassembled WGS sequence"/>
</dbReference>
<gene>
    <name evidence="1" type="ORF">TH66_20450</name>
    <name evidence="2" type="ORF">TR74_17170</name>
</gene>
<proteinExistence type="predicted"/>
<comment type="caution">
    <text evidence="1">The sequence shown here is derived from an EMBL/GenBank/DDBJ whole genome shotgun (WGS) entry which is preliminary data.</text>
</comment>
<organism evidence="1 4">
    <name type="scientific">Carbonactinospora thermoautotrophica</name>
    <dbReference type="NCBI Taxonomy" id="1469144"/>
    <lineage>
        <taxon>Bacteria</taxon>
        <taxon>Bacillati</taxon>
        <taxon>Actinomycetota</taxon>
        <taxon>Actinomycetes</taxon>
        <taxon>Kitasatosporales</taxon>
        <taxon>Carbonactinosporaceae</taxon>
        <taxon>Carbonactinospora</taxon>
    </lineage>
</organism>
<protein>
    <recommendedName>
        <fullName evidence="5">Resolvase/invertase-type recombinase catalytic domain-containing protein</fullName>
    </recommendedName>
</protein>
<accession>A0A132MJ01</accession>
<evidence type="ECO:0000313" key="4">
    <source>
        <dbReference type="Proteomes" id="UP000070659"/>
    </source>
</evidence>
<sequence>MIPAIALAGRPTVGRGLDDTLVLPTHPLAVVGYLRSLHWSEQQWQTWERRLRGAAFELGLNLTEIIASRDVSSLTDGCPRINQILDIIRLGQAHGVLTLADYSFAWDREIVRRTVARIRQAGGFVEYVYGRAPLLL</sequence>
<dbReference type="EMBL" id="JYIK01001026">
    <property type="protein sequence ID" value="KWX07910.1"/>
    <property type="molecule type" value="Genomic_DNA"/>
</dbReference>
<reference evidence="3" key="1">
    <citation type="submission" date="2015-02" db="EMBL/GenBank/DDBJ databases">
        <title>Physiological reanalysis, assessment of diazotrophy, and genome sequences of multiple isolates of Streptomyces thermoautotrophicus.</title>
        <authorList>
            <person name="MacKellar D.C."/>
            <person name="Lieber L."/>
            <person name="Norman J."/>
            <person name="Bolger A."/>
            <person name="Tobin C."/>
            <person name="Murray J.W."/>
            <person name="Friesen M."/>
            <person name="Prell J."/>
        </authorList>
    </citation>
    <scope>NUCLEOTIDE SEQUENCE [LARGE SCALE GENOMIC DNA]</scope>
    <source>
        <strain evidence="3">UBT1</strain>
    </source>
</reference>
<evidence type="ECO:0000313" key="3">
    <source>
        <dbReference type="Proteomes" id="UP000070598"/>
    </source>
</evidence>
<evidence type="ECO:0000313" key="1">
    <source>
        <dbReference type="EMBL" id="KWW97814.1"/>
    </source>
</evidence>
<dbReference type="EMBL" id="JYIJ01000019">
    <property type="protein sequence ID" value="KWW97814.1"/>
    <property type="molecule type" value="Genomic_DNA"/>
</dbReference>
<evidence type="ECO:0000313" key="2">
    <source>
        <dbReference type="EMBL" id="KWX07910.1"/>
    </source>
</evidence>